<keyword evidence="2" id="KW-1185">Reference proteome</keyword>
<name>A0A0V1F9Y5_TRIPS</name>
<protein>
    <submittedName>
        <fullName evidence="1">Uncharacterized protein</fullName>
    </submittedName>
</protein>
<dbReference type="EMBL" id="JYDT01000166">
    <property type="protein sequence ID" value="KRY82661.1"/>
    <property type="molecule type" value="Genomic_DNA"/>
</dbReference>
<comment type="caution">
    <text evidence="1">The sequence shown here is derived from an EMBL/GenBank/DDBJ whole genome shotgun (WGS) entry which is preliminary data.</text>
</comment>
<dbReference type="Proteomes" id="UP000054995">
    <property type="component" value="Unassembled WGS sequence"/>
</dbReference>
<gene>
    <name evidence="1" type="ORF">T4D_14126</name>
</gene>
<dbReference type="AlphaFoldDB" id="A0A0V1F9Y5"/>
<evidence type="ECO:0000313" key="2">
    <source>
        <dbReference type="Proteomes" id="UP000054995"/>
    </source>
</evidence>
<evidence type="ECO:0000313" key="1">
    <source>
        <dbReference type="EMBL" id="KRY82661.1"/>
    </source>
</evidence>
<proteinExistence type="predicted"/>
<accession>A0A0V1F9Y5</accession>
<sequence>MNVIKAKQKSLQLVTFMLLMPLVVVVFCLPPLFAARTIDILKFCEYCVVDEQQPERRVRMNQ</sequence>
<organism evidence="1 2">
    <name type="scientific">Trichinella pseudospiralis</name>
    <name type="common">Parasitic roundworm</name>
    <dbReference type="NCBI Taxonomy" id="6337"/>
    <lineage>
        <taxon>Eukaryota</taxon>
        <taxon>Metazoa</taxon>
        <taxon>Ecdysozoa</taxon>
        <taxon>Nematoda</taxon>
        <taxon>Enoplea</taxon>
        <taxon>Dorylaimia</taxon>
        <taxon>Trichinellida</taxon>
        <taxon>Trichinellidae</taxon>
        <taxon>Trichinella</taxon>
    </lineage>
</organism>
<reference evidence="1 2" key="1">
    <citation type="submission" date="2015-01" db="EMBL/GenBank/DDBJ databases">
        <title>Evolution of Trichinella species and genotypes.</title>
        <authorList>
            <person name="Korhonen P.K."/>
            <person name="Edoardo P."/>
            <person name="Giuseppe L.R."/>
            <person name="Gasser R.B."/>
        </authorList>
    </citation>
    <scope>NUCLEOTIDE SEQUENCE [LARGE SCALE GENOMIC DNA]</scope>
    <source>
        <strain evidence="1">ISS470</strain>
    </source>
</reference>